<evidence type="ECO:0000313" key="2">
    <source>
        <dbReference type="Proteomes" id="UP000567293"/>
    </source>
</evidence>
<reference evidence="1" key="1">
    <citation type="submission" date="2020-06" db="EMBL/GenBank/DDBJ databases">
        <title>Legume-microbial interactions unlock mineral nutrients during tropical forest succession.</title>
        <authorList>
            <person name="Epihov D.Z."/>
        </authorList>
    </citation>
    <scope>NUCLEOTIDE SEQUENCE [LARGE SCALE GENOMIC DNA]</scope>
    <source>
        <strain evidence="1">Pan2503</strain>
    </source>
</reference>
<keyword evidence="2" id="KW-1185">Reference proteome</keyword>
<dbReference type="Proteomes" id="UP000567293">
    <property type="component" value="Unassembled WGS sequence"/>
</dbReference>
<accession>A0A7V8SWF6</accession>
<dbReference type="AlphaFoldDB" id="A0A7V8SWF6"/>
<protein>
    <submittedName>
        <fullName evidence="1">Uncharacterized protein</fullName>
    </submittedName>
</protein>
<evidence type="ECO:0000313" key="1">
    <source>
        <dbReference type="EMBL" id="MBA0084853.1"/>
    </source>
</evidence>
<proteinExistence type="predicted"/>
<name>A0A7V8SWF6_9BACT</name>
<dbReference type="EMBL" id="JACDQQ010000739">
    <property type="protein sequence ID" value="MBA0084853.1"/>
    <property type="molecule type" value="Genomic_DNA"/>
</dbReference>
<organism evidence="1 2">
    <name type="scientific">Candidatus Acidiferrum panamense</name>
    <dbReference type="NCBI Taxonomy" id="2741543"/>
    <lineage>
        <taxon>Bacteria</taxon>
        <taxon>Pseudomonadati</taxon>
        <taxon>Acidobacteriota</taxon>
        <taxon>Terriglobia</taxon>
        <taxon>Candidatus Acidiferrales</taxon>
        <taxon>Candidatus Acidiferrum</taxon>
    </lineage>
</organism>
<gene>
    <name evidence="1" type="ORF">HRJ53_07650</name>
</gene>
<sequence>MIEFTAQSIAAAIDAITVTPTATAIASVLAPAITIVTDVFCTTDPPADPGITAADVADALNTGALETALPAQAKLKDWFLHWYWWQVCQCTSGATPAAPALPNPGGSVGNSTGLPTAQNTAPCWDMNATVDIPQNAGQTMPGLDLTSQFIPASQSVLPVTIGLTSPTPVVCQAMPSGTNHFTLDISPITLPGGGNECFCVLVFFSSAGSNLGGTQVDIFTSGSGATPHAILAAAPTGAAYYGVYAYTTFGAFSVNFHLSFYCPGQTPNTPGAACCPPDPTLQNQLTQILAFVTSIYQSLPTPVTSYADGPAHAGLSGSGHVVLSAGSIAFRTNLTTIPPSYGSSTAAPPYIYDLGWVTPAANTSPFAQTRVAMDGQLQTLPTVATEIFYTLNAGVIATITELTAGP</sequence>
<comment type="caution">
    <text evidence="1">The sequence shown here is derived from an EMBL/GenBank/DDBJ whole genome shotgun (WGS) entry which is preliminary data.</text>
</comment>